<dbReference type="Proteomes" id="UP001187343">
    <property type="component" value="Unassembled WGS sequence"/>
</dbReference>
<evidence type="ECO:0000313" key="1">
    <source>
        <dbReference type="EMBL" id="KAK2888747.1"/>
    </source>
</evidence>
<comment type="caution">
    <text evidence="1">The sequence shown here is derived from an EMBL/GenBank/DDBJ whole genome shotgun (WGS) entry which is preliminary data.</text>
</comment>
<sequence length="66" mass="7944">MFFSRGQQKHPLIHRECRCSETQRRPAGTCRHMQICADRHADLHLPRHLLHQCLRQLLMRLCVELM</sequence>
<evidence type="ECO:0000313" key="2">
    <source>
        <dbReference type="Proteomes" id="UP001187343"/>
    </source>
</evidence>
<gene>
    <name evidence="1" type="ORF">Q8A67_014122</name>
</gene>
<organism evidence="1 2">
    <name type="scientific">Cirrhinus molitorella</name>
    <name type="common">mud carp</name>
    <dbReference type="NCBI Taxonomy" id="172907"/>
    <lineage>
        <taxon>Eukaryota</taxon>
        <taxon>Metazoa</taxon>
        <taxon>Chordata</taxon>
        <taxon>Craniata</taxon>
        <taxon>Vertebrata</taxon>
        <taxon>Euteleostomi</taxon>
        <taxon>Actinopterygii</taxon>
        <taxon>Neopterygii</taxon>
        <taxon>Teleostei</taxon>
        <taxon>Ostariophysi</taxon>
        <taxon>Cypriniformes</taxon>
        <taxon>Cyprinidae</taxon>
        <taxon>Labeoninae</taxon>
        <taxon>Labeonini</taxon>
        <taxon>Cirrhinus</taxon>
    </lineage>
</organism>
<proteinExistence type="predicted"/>
<dbReference type="AlphaFoldDB" id="A0AA88TME3"/>
<reference evidence="1" key="1">
    <citation type="submission" date="2023-08" db="EMBL/GenBank/DDBJ databases">
        <title>Chromosome-level Genome Assembly of mud carp (Cirrhinus molitorella).</title>
        <authorList>
            <person name="Liu H."/>
        </authorList>
    </citation>
    <scope>NUCLEOTIDE SEQUENCE</scope>
    <source>
        <strain evidence="1">Prfri</strain>
        <tissue evidence="1">Muscle</tissue>
    </source>
</reference>
<name>A0AA88TME3_9TELE</name>
<protein>
    <submittedName>
        <fullName evidence="1">Uncharacterized protein</fullName>
    </submittedName>
</protein>
<accession>A0AA88TME3</accession>
<keyword evidence="2" id="KW-1185">Reference proteome</keyword>
<dbReference type="EMBL" id="JAUYZG010000014">
    <property type="protein sequence ID" value="KAK2888747.1"/>
    <property type="molecule type" value="Genomic_DNA"/>
</dbReference>